<evidence type="ECO:0000313" key="8">
    <source>
        <dbReference type="Proteomes" id="UP000228920"/>
    </source>
</evidence>
<feature type="transmembrane region" description="Helical" evidence="5">
    <location>
        <begin position="65"/>
        <end position="88"/>
    </location>
</feature>
<comment type="subcellular location">
    <subcellularLocation>
        <location evidence="1">Membrane</location>
        <topology evidence="1">Multi-pass membrane protein</topology>
    </subcellularLocation>
</comment>
<dbReference type="InterPro" id="IPR051533">
    <property type="entry name" value="WaaL-like"/>
</dbReference>
<feature type="transmembrane region" description="Helical" evidence="5">
    <location>
        <begin position="125"/>
        <end position="146"/>
    </location>
</feature>
<dbReference type="PANTHER" id="PTHR37422">
    <property type="entry name" value="TEICHURONIC ACID BIOSYNTHESIS PROTEIN TUAE"/>
    <property type="match status" value="1"/>
</dbReference>
<feature type="transmembrane region" description="Helical" evidence="5">
    <location>
        <begin position="199"/>
        <end position="220"/>
    </location>
</feature>
<feature type="transmembrane region" description="Helical" evidence="5">
    <location>
        <begin position="166"/>
        <end position="187"/>
    </location>
</feature>
<evidence type="ECO:0000256" key="1">
    <source>
        <dbReference type="ARBA" id="ARBA00004141"/>
    </source>
</evidence>
<evidence type="ECO:0000259" key="6">
    <source>
        <dbReference type="Pfam" id="PF04932"/>
    </source>
</evidence>
<dbReference type="InterPro" id="IPR007016">
    <property type="entry name" value="O-antigen_ligase-rel_domated"/>
</dbReference>
<reference evidence="8" key="1">
    <citation type="submission" date="2017-09" db="EMBL/GenBank/DDBJ databases">
        <title>Depth-based differentiation of microbial function through sediment-hosted aquifers and enrichment of novel symbionts in the deep terrestrial subsurface.</title>
        <authorList>
            <person name="Probst A.J."/>
            <person name="Ladd B."/>
            <person name="Jarett J.K."/>
            <person name="Geller-Mcgrath D.E."/>
            <person name="Sieber C.M.K."/>
            <person name="Emerson J.B."/>
            <person name="Anantharaman K."/>
            <person name="Thomas B.C."/>
            <person name="Malmstrom R."/>
            <person name="Stieglmeier M."/>
            <person name="Klingl A."/>
            <person name="Woyke T."/>
            <person name="Ryan C.M."/>
            <person name="Banfield J.F."/>
        </authorList>
    </citation>
    <scope>NUCLEOTIDE SEQUENCE [LARGE SCALE GENOMIC DNA]</scope>
</reference>
<accession>A0A2M7TEX1</accession>
<evidence type="ECO:0000256" key="4">
    <source>
        <dbReference type="ARBA" id="ARBA00023136"/>
    </source>
</evidence>
<feature type="transmembrane region" description="Helical" evidence="5">
    <location>
        <begin position="332"/>
        <end position="354"/>
    </location>
</feature>
<feature type="transmembrane region" description="Helical" evidence="5">
    <location>
        <begin position="366"/>
        <end position="395"/>
    </location>
</feature>
<keyword evidence="2 5" id="KW-0812">Transmembrane</keyword>
<proteinExistence type="predicted"/>
<evidence type="ECO:0000256" key="3">
    <source>
        <dbReference type="ARBA" id="ARBA00022989"/>
    </source>
</evidence>
<dbReference type="Proteomes" id="UP000228920">
    <property type="component" value="Unassembled WGS sequence"/>
</dbReference>
<dbReference type="Pfam" id="PF04932">
    <property type="entry name" value="Wzy_C"/>
    <property type="match status" value="1"/>
</dbReference>
<sequence>MVTSTFNKLLKLLIVALVCSIILGQFGRFPIEQFGAVSLSDVFAALMFAVWVWKLIFNRFVRRFVLYEILLIALWCITLLSLIAATSWADGTSLLIGFTYIVRLVVYTSLVFVTRDMFEEEAYDFSRLLIFATVSFAILGLVQFVVFPDFSSFVSHGWDPHYYRVLSTFFDPNFAGMFMSLGFLYLLDRLYSQNDFSRFHKVVCVLSLLTLLVAIILTFSRSTYLAFSVGIFVFSVIKDIRIVLVMGLIGISAFMFIPRVQTRVIGAVTIDETASIRITDYQRTLKIIADYPLLGVGYNTFREAQAQQGYFRDGRGVDSFGGYAGAGADSSLLFTLATMGIIGFMFALSLGFALVLASRKSLHKAYLFAGLTAIFVHSQFVNSLYYTWIIAWLCLSMGPYLHHEE</sequence>
<comment type="caution">
    <text evidence="7">The sequence shown here is derived from an EMBL/GenBank/DDBJ whole genome shotgun (WGS) entry which is preliminary data.</text>
</comment>
<dbReference type="AlphaFoldDB" id="A0A2M7TEX1"/>
<dbReference type="GO" id="GO:0016020">
    <property type="term" value="C:membrane"/>
    <property type="evidence" value="ECO:0007669"/>
    <property type="project" value="UniProtKB-SubCell"/>
</dbReference>
<dbReference type="EMBL" id="PFNL01000185">
    <property type="protein sequence ID" value="PIZ44294.1"/>
    <property type="molecule type" value="Genomic_DNA"/>
</dbReference>
<feature type="transmembrane region" description="Helical" evidence="5">
    <location>
        <begin position="33"/>
        <end position="53"/>
    </location>
</feature>
<feature type="transmembrane region" description="Helical" evidence="5">
    <location>
        <begin position="240"/>
        <end position="257"/>
    </location>
</feature>
<evidence type="ECO:0000256" key="5">
    <source>
        <dbReference type="SAM" id="Phobius"/>
    </source>
</evidence>
<name>A0A2M7TEX1_UNCKA</name>
<evidence type="ECO:0000256" key="2">
    <source>
        <dbReference type="ARBA" id="ARBA00022692"/>
    </source>
</evidence>
<feature type="domain" description="O-antigen ligase-related" evidence="6">
    <location>
        <begin position="207"/>
        <end position="347"/>
    </location>
</feature>
<keyword evidence="3 5" id="KW-1133">Transmembrane helix</keyword>
<feature type="transmembrane region" description="Helical" evidence="5">
    <location>
        <begin position="94"/>
        <end position="113"/>
    </location>
</feature>
<gene>
    <name evidence="7" type="ORF">COY32_06710</name>
</gene>
<evidence type="ECO:0000313" key="7">
    <source>
        <dbReference type="EMBL" id="PIZ44294.1"/>
    </source>
</evidence>
<feature type="transmembrane region" description="Helical" evidence="5">
    <location>
        <begin position="9"/>
        <end position="27"/>
    </location>
</feature>
<protein>
    <recommendedName>
        <fullName evidence="6">O-antigen ligase-related domain-containing protein</fullName>
    </recommendedName>
</protein>
<dbReference type="PANTHER" id="PTHR37422:SF13">
    <property type="entry name" value="LIPOPOLYSACCHARIDE BIOSYNTHESIS PROTEIN PA4999-RELATED"/>
    <property type="match status" value="1"/>
</dbReference>
<organism evidence="7 8">
    <name type="scientific">candidate division WWE3 bacterium CG_4_10_14_0_2_um_filter_41_14</name>
    <dbReference type="NCBI Taxonomy" id="1975072"/>
    <lineage>
        <taxon>Bacteria</taxon>
        <taxon>Katanobacteria</taxon>
    </lineage>
</organism>
<keyword evidence="4 5" id="KW-0472">Membrane</keyword>